<protein>
    <submittedName>
        <fullName evidence="11">Cell surface glycoprotein CD200 receptor 1-A-like</fullName>
    </submittedName>
</protein>
<feature type="chain" id="PRO_5042079051" evidence="9">
    <location>
        <begin position="20"/>
        <end position="204"/>
    </location>
</feature>
<evidence type="ECO:0000313" key="11">
    <source>
        <dbReference type="EMBL" id="KAK1169930.1"/>
    </source>
</evidence>
<evidence type="ECO:0000256" key="9">
    <source>
        <dbReference type="SAM" id="SignalP"/>
    </source>
</evidence>
<evidence type="ECO:0000256" key="1">
    <source>
        <dbReference type="ARBA" id="ARBA00004167"/>
    </source>
</evidence>
<keyword evidence="3 8" id="KW-0812">Transmembrane</keyword>
<gene>
    <name evidence="11" type="primary">CD200R1A</name>
    <name evidence="11" type="ORF">AOXY_G8841</name>
</gene>
<evidence type="ECO:0000256" key="2">
    <source>
        <dbReference type="ARBA" id="ARBA00008215"/>
    </source>
</evidence>
<evidence type="ECO:0000256" key="7">
    <source>
        <dbReference type="ARBA" id="ARBA00023180"/>
    </source>
</evidence>
<keyword evidence="12" id="KW-1185">Reference proteome</keyword>
<dbReference type="InterPro" id="IPR013106">
    <property type="entry name" value="Ig_V-set"/>
</dbReference>
<dbReference type="GO" id="GO:0038023">
    <property type="term" value="F:signaling receptor activity"/>
    <property type="evidence" value="ECO:0007669"/>
    <property type="project" value="InterPro"/>
</dbReference>
<evidence type="ECO:0000256" key="8">
    <source>
        <dbReference type="SAM" id="Phobius"/>
    </source>
</evidence>
<name>A0AAD8LJL3_ACIOX</name>
<sequence>MSVNSISILTLLLVVTISAEDIQLVTTELGKDVSLHCTNRTWSEIMFETWKIRNTIGAECQIAVRFDQTDANSTCEDRITIQNTSENRPFLHVSHFNNADEGIYTCQSAYNGGMGKVQFNVSIIDNGTQPPAESGSRLVAILLAILAFIIIILITSFFFKRILLVVLRSCCNSAIPATISSNKQECEEFEPYEIYVEKMNYIYS</sequence>
<reference evidence="11" key="1">
    <citation type="submission" date="2022-02" db="EMBL/GenBank/DDBJ databases">
        <title>Atlantic sturgeon de novo genome assembly.</title>
        <authorList>
            <person name="Stock M."/>
            <person name="Klopp C."/>
            <person name="Guiguen Y."/>
            <person name="Cabau C."/>
            <person name="Parinello H."/>
            <person name="Santidrian Yebra-Pimentel E."/>
            <person name="Kuhl H."/>
            <person name="Dirks R.P."/>
            <person name="Guessner J."/>
            <person name="Wuertz S."/>
            <person name="Du K."/>
            <person name="Schartl M."/>
        </authorList>
    </citation>
    <scope>NUCLEOTIDE SEQUENCE</scope>
    <source>
        <strain evidence="11">STURGEONOMICS-FGT-2020</strain>
        <tissue evidence="11">Whole blood</tissue>
    </source>
</reference>
<dbReference type="PROSITE" id="PS50835">
    <property type="entry name" value="IG_LIKE"/>
    <property type="match status" value="1"/>
</dbReference>
<dbReference type="PANTHER" id="PTHR21462:SF2">
    <property type="entry name" value="CELL SURFACE GLYCOPROTEIN CD200 RECEPTOR 2"/>
    <property type="match status" value="1"/>
</dbReference>
<keyword evidence="7" id="KW-0325">Glycoprotein</keyword>
<feature type="transmembrane region" description="Helical" evidence="8">
    <location>
        <begin position="138"/>
        <end position="159"/>
    </location>
</feature>
<evidence type="ECO:0000259" key="10">
    <source>
        <dbReference type="PROSITE" id="PS50835"/>
    </source>
</evidence>
<keyword evidence="5 8" id="KW-0472">Membrane</keyword>
<evidence type="ECO:0000256" key="5">
    <source>
        <dbReference type="ARBA" id="ARBA00023136"/>
    </source>
</evidence>
<dbReference type="AlphaFoldDB" id="A0AAD8LJL3"/>
<dbReference type="GO" id="GO:0016020">
    <property type="term" value="C:membrane"/>
    <property type="evidence" value="ECO:0007669"/>
    <property type="project" value="UniProtKB-SubCell"/>
</dbReference>
<evidence type="ECO:0000313" key="12">
    <source>
        <dbReference type="Proteomes" id="UP001230051"/>
    </source>
</evidence>
<dbReference type="InterPro" id="IPR036179">
    <property type="entry name" value="Ig-like_dom_sf"/>
</dbReference>
<feature type="domain" description="Ig-like" evidence="10">
    <location>
        <begin position="20"/>
        <end position="122"/>
    </location>
</feature>
<dbReference type="Gene3D" id="2.60.40.10">
    <property type="entry name" value="Immunoglobulins"/>
    <property type="match status" value="1"/>
</dbReference>
<evidence type="ECO:0000256" key="4">
    <source>
        <dbReference type="ARBA" id="ARBA00022989"/>
    </source>
</evidence>
<comment type="caution">
    <text evidence="11">The sequence shown here is derived from an EMBL/GenBank/DDBJ whole genome shotgun (WGS) entry which is preliminary data.</text>
</comment>
<dbReference type="Pfam" id="PF07686">
    <property type="entry name" value="V-set"/>
    <property type="match status" value="1"/>
</dbReference>
<evidence type="ECO:0000256" key="6">
    <source>
        <dbReference type="ARBA" id="ARBA00023157"/>
    </source>
</evidence>
<keyword evidence="6" id="KW-1015">Disulfide bond</keyword>
<dbReference type="InterPro" id="IPR007110">
    <property type="entry name" value="Ig-like_dom"/>
</dbReference>
<comment type="similarity">
    <text evidence="2">Belongs to the CD200R family.</text>
</comment>
<dbReference type="GO" id="GO:0150077">
    <property type="term" value="P:regulation of neuroinflammatory response"/>
    <property type="evidence" value="ECO:0007669"/>
    <property type="project" value="InterPro"/>
</dbReference>
<dbReference type="InterPro" id="IPR040012">
    <property type="entry name" value="CD200R"/>
</dbReference>
<dbReference type="SUPFAM" id="SSF48726">
    <property type="entry name" value="Immunoglobulin"/>
    <property type="match status" value="1"/>
</dbReference>
<keyword evidence="9" id="KW-0732">Signal</keyword>
<proteinExistence type="inferred from homology"/>
<dbReference type="GO" id="GO:0009986">
    <property type="term" value="C:cell surface"/>
    <property type="evidence" value="ECO:0007669"/>
    <property type="project" value="UniProtKB-ARBA"/>
</dbReference>
<dbReference type="PANTHER" id="PTHR21462">
    <property type="entry name" value="CELL SURFACE GLYCOPROTEIN OX2 RECEPTOR PRECURSOR"/>
    <property type="match status" value="1"/>
</dbReference>
<dbReference type="Proteomes" id="UP001230051">
    <property type="component" value="Unassembled WGS sequence"/>
</dbReference>
<feature type="signal peptide" evidence="9">
    <location>
        <begin position="1"/>
        <end position="19"/>
    </location>
</feature>
<comment type="subcellular location">
    <subcellularLocation>
        <location evidence="1">Membrane</location>
        <topology evidence="1">Single-pass membrane protein</topology>
    </subcellularLocation>
</comment>
<accession>A0AAD8LJL3</accession>
<dbReference type="EMBL" id="JAGXEW010000007">
    <property type="protein sequence ID" value="KAK1169930.1"/>
    <property type="molecule type" value="Genomic_DNA"/>
</dbReference>
<keyword evidence="4 8" id="KW-1133">Transmembrane helix</keyword>
<keyword evidence="11" id="KW-0675">Receptor</keyword>
<organism evidence="11 12">
    <name type="scientific">Acipenser oxyrinchus oxyrinchus</name>
    <dbReference type="NCBI Taxonomy" id="40147"/>
    <lineage>
        <taxon>Eukaryota</taxon>
        <taxon>Metazoa</taxon>
        <taxon>Chordata</taxon>
        <taxon>Craniata</taxon>
        <taxon>Vertebrata</taxon>
        <taxon>Euteleostomi</taxon>
        <taxon>Actinopterygii</taxon>
        <taxon>Chondrostei</taxon>
        <taxon>Acipenseriformes</taxon>
        <taxon>Acipenseridae</taxon>
        <taxon>Acipenser</taxon>
    </lineage>
</organism>
<dbReference type="InterPro" id="IPR013783">
    <property type="entry name" value="Ig-like_fold"/>
</dbReference>
<evidence type="ECO:0000256" key="3">
    <source>
        <dbReference type="ARBA" id="ARBA00022692"/>
    </source>
</evidence>